<dbReference type="RefSeq" id="WP_144761238.1">
    <property type="nucleotide sequence ID" value="NZ_BPQI01000047.1"/>
</dbReference>
<dbReference type="GO" id="GO:0030288">
    <property type="term" value="C:outer membrane-bounded periplasmic space"/>
    <property type="evidence" value="ECO:0007669"/>
    <property type="project" value="InterPro"/>
</dbReference>
<dbReference type="SUPFAM" id="SSF103515">
    <property type="entry name" value="Autotransporter"/>
    <property type="match status" value="1"/>
</dbReference>
<dbReference type="InterPro" id="IPR000326">
    <property type="entry name" value="PAP2/HPO"/>
</dbReference>
<evidence type="ECO:0000313" key="4">
    <source>
        <dbReference type="EMBL" id="VUF11426.1"/>
    </source>
</evidence>
<feature type="chain" id="PRO_5022112631" evidence="1">
    <location>
        <begin position="25"/>
        <end position="1061"/>
    </location>
</feature>
<dbReference type="Gene3D" id="2.40.128.130">
    <property type="entry name" value="Autotransporter beta-domain"/>
    <property type="match status" value="1"/>
</dbReference>
<dbReference type="Proteomes" id="UP001055303">
    <property type="component" value="Unassembled WGS sequence"/>
</dbReference>
<dbReference type="SMART" id="SM00869">
    <property type="entry name" value="Autotransporter"/>
    <property type="match status" value="1"/>
</dbReference>
<dbReference type="NCBIfam" id="TIGR01414">
    <property type="entry name" value="autotrans_barl"/>
    <property type="match status" value="1"/>
</dbReference>
<proteinExistence type="predicted"/>
<evidence type="ECO:0000313" key="5">
    <source>
        <dbReference type="Proteomes" id="UP000401717"/>
    </source>
</evidence>
<evidence type="ECO:0000313" key="6">
    <source>
        <dbReference type="Proteomes" id="UP001055303"/>
    </source>
</evidence>
<accession>A0A564FUJ3</accession>
<dbReference type="PRINTS" id="PR00483">
    <property type="entry name" value="BACPHPHTASE"/>
</dbReference>
<protein>
    <submittedName>
        <fullName evidence="4">Extracellular serine protease</fullName>
        <ecNumber evidence="4">3.4.21.-</ecNumber>
    </submittedName>
</protein>
<dbReference type="EC" id="3.4.21.-" evidence="4"/>
<reference evidence="4 5" key="1">
    <citation type="submission" date="2019-06" db="EMBL/GenBank/DDBJ databases">
        <authorList>
            <person name="Rodrigo-Torres L."/>
            <person name="Arahal R. D."/>
            <person name="Lucena T."/>
        </authorList>
    </citation>
    <scope>NUCLEOTIDE SEQUENCE [LARGE SCALE GENOMIC DNA]</scope>
    <source>
        <strain evidence="4 5">SW08-7</strain>
    </source>
</reference>
<gene>
    <name evidence="3" type="ORF">IFDJLNFL_1873</name>
    <name evidence="4" type="ORF">MTDSW087_01108</name>
</gene>
<dbReference type="EMBL" id="BPQI01000047">
    <property type="protein sequence ID" value="GJD55981.1"/>
    <property type="molecule type" value="Genomic_DNA"/>
</dbReference>
<dbReference type="Gene3D" id="1.20.144.10">
    <property type="entry name" value="Phosphatidic acid phosphatase type 2/haloperoxidase"/>
    <property type="match status" value="1"/>
</dbReference>
<dbReference type="PROSITE" id="PS51257">
    <property type="entry name" value="PROKAR_LIPOPROTEIN"/>
    <property type="match status" value="1"/>
</dbReference>
<evidence type="ECO:0000259" key="2">
    <source>
        <dbReference type="PROSITE" id="PS51208"/>
    </source>
</evidence>
<keyword evidence="4" id="KW-0645">Protease</keyword>
<reference evidence="3" key="2">
    <citation type="journal article" date="2021" name="Front. Microbiol.">
        <title>Comprehensive Comparative Genomics and Phenotyping of Methylobacterium Species.</title>
        <authorList>
            <person name="Alessa O."/>
            <person name="Ogura Y."/>
            <person name="Fujitani Y."/>
            <person name="Takami H."/>
            <person name="Hayashi T."/>
            <person name="Sahin N."/>
            <person name="Tani A."/>
        </authorList>
    </citation>
    <scope>NUCLEOTIDE SEQUENCE</scope>
    <source>
        <strain evidence="3">DSM 22415</strain>
    </source>
</reference>
<evidence type="ECO:0000313" key="3">
    <source>
        <dbReference type="EMBL" id="GJD55981.1"/>
    </source>
</evidence>
<keyword evidence="1" id="KW-0732">Signal</keyword>
<dbReference type="GO" id="GO:0019867">
    <property type="term" value="C:outer membrane"/>
    <property type="evidence" value="ECO:0007669"/>
    <property type="project" value="InterPro"/>
</dbReference>
<dbReference type="GO" id="GO:0006508">
    <property type="term" value="P:proteolysis"/>
    <property type="evidence" value="ECO:0007669"/>
    <property type="project" value="UniProtKB-KW"/>
</dbReference>
<dbReference type="AlphaFoldDB" id="A0A564FUJ3"/>
<keyword evidence="6" id="KW-1185">Reference proteome</keyword>
<dbReference type="InterPro" id="IPR005546">
    <property type="entry name" value="Autotransporte_beta"/>
</dbReference>
<feature type="domain" description="Autotransporter" evidence="2">
    <location>
        <begin position="765"/>
        <end position="1061"/>
    </location>
</feature>
<keyword evidence="4" id="KW-0378">Hydrolase</keyword>
<organism evidence="4 5">
    <name type="scientific">Methylobacterium dankookense</name>
    <dbReference type="NCBI Taxonomy" id="560405"/>
    <lineage>
        <taxon>Bacteria</taxon>
        <taxon>Pseudomonadati</taxon>
        <taxon>Pseudomonadota</taxon>
        <taxon>Alphaproteobacteria</taxon>
        <taxon>Hyphomicrobiales</taxon>
        <taxon>Methylobacteriaceae</taxon>
        <taxon>Methylobacterium</taxon>
    </lineage>
</organism>
<evidence type="ECO:0000256" key="1">
    <source>
        <dbReference type="SAM" id="SignalP"/>
    </source>
</evidence>
<dbReference type="EMBL" id="CABFVH010000004">
    <property type="protein sequence ID" value="VUF11426.1"/>
    <property type="molecule type" value="Genomic_DNA"/>
</dbReference>
<feature type="signal peptide" evidence="1">
    <location>
        <begin position="1"/>
        <end position="24"/>
    </location>
</feature>
<dbReference type="SUPFAM" id="SSF48317">
    <property type="entry name" value="Acid phosphatase/Vanadium-dependent haloperoxidase"/>
    <property type="match status" value="1"/>
</dbReference>
<dbReference type="SMART" id="SM00014">
    <property type="entry name" value="acidPPc"/>
    <property type="match status" value="1"/>
</dbReference>
<dbReference type="GO" id="GO:0008233">
    <property type="term" value="F:peptidase activity"/>
    <property type="evidence" value="ECO:0007669"/>
    <property type="project" value="UniProtKB-KW"/>
</dbReference>
<name>A0A564FUJ3_9HYPH</name>
<dbReference type="GO" id="GO:0003993">
    <property type="term" value="F:acid phosphatase activity"/>
    <property type="evidence" value="ECO:0007669"/>
    <property type="project" value="InterPro"/>
</dbReference>
<sequence>MKFKHGVSVAALAAAACAPGSAWAQAVNTTPANVNVLNLLSPYLALNSTPVGRQTLQLNLSQAIAQNQGATTAQRQLAISDKALPGSTPFLGSITLVNGTVVNLGPGDNLAGGLPLQAIQSNPGQPGTLNPLQPVGGLGTQLGAIYQTGIRSSTATTGPLAGTFSLLNSAYSVMSSDLGVAKNYFANGAATNPSTRPAGYVAVPAVAPAGFTLPTFNGLPNTANSVYDLAYGVTNTQAGQNVYGSSRPIQVAPTSYTIFDPTALNGLTTNASFPSGHTQYAFTDSILLAMLVPTQYQSMLARGAEYGNSRIVLGVHYPLDIIASRAFSAYDLAQAFTNPAYINNAATTGTALNLPGLFTRAQGELQAYLSAQCGNTVAACSTGAANTAGNPYLPSDANQALYQSRLTYGLPTLTFAQAPREAAPANGPDASILLASIYGGSTQAARTLAPNGGLYGTLQTSTINQIVVNTETNALAAFYGTPLSYWSRIDLYAAAGYLGNVTGTLTLDPLDQITAPVAVGATGVLAGTGTVGGLVVNGGGAVAPGAGMGGIGTLTVSGNVAFAQGSAFQVDANAAGQSDRIAAGGSATLSGGTVQVTAAQGAYAPRNRYAILTAAGGVTGQFAGVTANFAFLDPSLTYTPTEVDLNLTRNDIAFSSVARNRNQASVADAIQAGGPATAQFQRTVGLTAGEAQGAFQALSGDMHASTVSTAYATAFFVREAVLDRLRWGTTPGTADGLNYGTLPATYTADLPGRAAPVVAMPARILDPTVFGLWGQGFGSFGDARSDGNAAGLSRQISGFALGADLRLESGLKLGLVGGYTSASLDTTGRLQSATIESGYGGVYGGYEIGPVSLRLGAIYADNSIRTRRSVVFAGFSDNATARTGGSTIQGFGELGYRFFLGQAGPAALVAKDGARPAQAAATYIEPFVGGSYVSIGRDRFVEAGGIAALTSFARDYDVGAVTAGLRAQTGLELGLGAPVSAHGLVGYRRAFGDVVPAALLSFGNGPTFLTAGIPIARDALVAQAGLDLRVAPNATLGVAYTGQIGDRIEDHAVKGNFTWRF</sequence>
<dbReference type="PROSITE" id="PS51208">
    <property type="entry name" value="AUTOTRANSPORTER"/>
    <property type="match status" value="1"/>
</dbReference>
<dbReference type="InterPro" id="IPR001011">
    <property type="entry name" value="Acid_Pase_classA_bac"/>
</dbReference>
<reference evidence="3" key="3">
    <citation type="submission" date="2021-08" db="EMBL/GenBank/DDBJ databases">
        <authorList>
            <person name="Tani A."/>
            <person name="Ola A."/>
            <person name="Ogura Y."/>
            <person name="Katsura K."/>
            <person name="Hayashi T."/>
        </authorList>
    </citation>
    <scope>NUCLEOTIDE SEQUENCE</scope>
    <source>
        <strain evidence="3">DSM 22415</strain>
    </source>
</reference>
<dbReference type="InterPro" id="IPR036709">
    <property type="entry name" value="Autotransporte_beta_dom_sf"/>
</dbReference>
<dbReference type="Pfam" id="PF01569">
    <property type="entry name" value="PAP2"/>
    <property type="match status" value="1"/>
</dbReference>
<dbReference type="InterPro" id="IPR036938">
    <property type="entry name" value="PAP2/HPO_sf"/>
</dbReference>
<dbReference type="Proteomes" id="UP000401717">
    <property type="component" value="Unassembled WGS sequence"/>
</dbReference>
<dbReference type="OrthoDB" id="7195851at2"/>
<dbReference type="Pfam" id="PF03797">
    <property type="entry name" value="Autotransporter"/>
    <property type="match status" value="1"/>
</dbReference>
<dbReference type="InterPro" id="IPR006315">
    <property type="entry name" value="OM_autotransptr_brl_dom"/>
</dbReference>